<evidence type="ECO:0000256" key="6">
    <source>
        <dbReference type="ARBA" id="ARBA00078696"/>
    </source>
</evidence>
<dbReference type="SMART" id="SM00544">
    <property type="entry name" value="MA3"/>
    <property type="match status" value="1"/>
</dbReference>
<feature type="compositionally biased region" description="Basic and acidic residues" evidence="8">
    <location>
        <begin position="11"/>
        <end position="49"/>
    </location>
</feature>
<keyword evidence="3" id="KW-0507">mRNA processing</keyword>
<evidence type="ECO:0000259" key="9">
    <source>
        <dbReference type="PROSITE" id="PS51366"/>
    </source>
</evidence>
<dbReference type="InterPro" id="IPR050781">
    <property type="entry name" value="CWC22_splicing_factor"/>
</dbReference>
<dbReference type="PANTHER" id="PTHR18034">
    <property type="entry name" value="CELL CYCLE CONTROL PROTEIN CWF22-RELATED"/>
    <property type="match status" value="1"/>
</dbReference>
<dbReference type="GO" id="GO:0003723">
    <property type="term" value="F:RNA binding"/>
    <property type="evidence" value="ECO:0007669"/>
    <property type="project" value="InterPro"/>
</dbReference>
<feature type="region of interest" description="Disordered" evidence="8">
    <location>
        <begin position="1"/>
        <end position="49"/>
    </location>
</feature>
<gene>
    <name evidence="10" type="ORF">QR680_017326</name>
</gene>
<dbReference type="InterPro" id="IPR003891">
    <property type="entry name" value="Initiation_fac_eIF4g_MI"/>
</dbReference>
<feature type="region of interest" description="Disordered" evidence="8">
    <location>
        <begin position="584"/>
        <end position="843"/>
    </location>
</feature>
<reference evidence="10" key="1">
    <citation type="submission" date="2023-06" db="EMBL/GenBank/DDBJ databases">
        <title>Genomic analysis of the entomopathogenic nematode Steinernema hermaphroditum.</title>
        <authorList>
            <person name="Schwarz E.M."/>
            <person name="Heppert J.K."/>
            <person name="Baniya A."/>
            <person name="Schwartz H.T."/>
            <person name="Tan C.-H."/>
            <person name="Antoshechkin I."/>
            <person name="Sternberg P.W."/>
            <person name="Goodrich-Blair H."/>
            <person name="Dillman A.R."/>
        </authorList>
    </citation>
    <scope>NUCLEOTIDE SEQUENCE</scope>
    <source>
        <strain evidence="10">PS9179</strain>
        <tissue evidence="10">Whole animal</tissue>
    </source>
</reference>
<dbReference type="GO" id="GO:0016607">
    <property type="term" value="C:nuclear speck"/>
    <property type="evidence" value="ECO:0007669"/>
    <property type="project" value="UniProtKB-SubCell"/>
</dbReference>
<dbReference type="AlphaFoldDB" id="A0AA39LP29"/>
<dbReference type="PROSITE" id="PS51366">
    <property type="entry name" value="MI"/>
    <property type="match status" value="1"/>
</dbReference>
<evidence type="ECO:0000256" key="2">
    <source>
        <dbReference type="ARBA" id="ARBA00006856"/>
    </source>
</evidence>
<dbReference type="InterPro" id="IPR016024">
    <property type="entry name" value="ARM-type_fold"/>
</dbReference>
<dbReference type="Gene3D" id="1.25.40.180">
    <property type="match status" value="1"/>
</dbReference>
<evidence type="ECO:0000256" key="5">
    <source>
        <dbReference type="ARBA" id="ARBA00023242"/>
    </source>
</evidence>
<dbReference type="InterPro" id="IPR003890">
    <property type="entry name" value="MIF4G-like_typ-3"/>
</dbReference>
<feature type="compositionally biased region" description="Basic and acidic residues" evidence="8">
    <location>
        <begin position="746"/>
        <end position="802"/>
    </location>
</feature>
<feature type="compositionally biased region" description="Low complexity" evidence="8">
    <location>
        <begin position="620"/>
        <end position="633"/>
    </location>
</feature>
<dbReference type="EMBL" id="JAUCMV010000004">
    <property type="protein sequence ID" value="KAK0404180.1"/>
    <property type="molecule type" value="Genomic_DNA"/>
</dbReference>
<evidence type="ECO:0000313" key="10">
    <source>
        <dbReference type="EMBL" id="KAK0404180.1"/>
    </source>
</evidence>
<keyword evidence="11" id="KW-1185">Reference proteome</keyword>
<proteinExistence type="inferred from homology"/>
<feature type="compositionally biased region" description="Basic and acidic residues" evidence="8">
    <location>
        <begin position="649"/>
        <end position="739"/>
    </location>
</feature>
<dbReference type="SUPFAM" id="SSF48371">
    <property type="entry name" value="ARM repeat"/>
    <property type="match status" value="1"/>
</dbReference>
<dbReference type="Proteomes" id="UP001175271">
    <property type="component" value="Unassembled WGS sequence"/>
</dbReference>
<evidence type="ECO:0000256" key="7">
    <source>
        <dbReference type="ARBA" id="ARBA00081621"/>
    </source>
</evidence>
<evidence type="ECO:0000313" key="11">
    <source>
        <dbReference type="Proteomes" id="UP001175271"/>
    </source>
</evidence>
<comment type="caution">
    <text evidence="10">The sequence shown here is derived from an EMBL/GenBank/DDBJ whole genome shotgun (WGS) entry which is preliminary data.</text>
</comment>
<feature type="domain" description="MI" evidence="9">
    <location>
        <begin position="384"/>
        <end position="500"/>
    </location>
</feature>
<feature type="compositionally biased region" description="Basic and acidic residues" evidence="8">
    <location>
        <begin position="814"/>
        <end position="837"/>
    </location>
</feature>
<organism evidence="10 11">
    <name type="scientific">Steinernema hermaphroditum</name>
    <dbReference type="NCBI Taxonomy" id="289476"/>
    <lineage>
        <taxon>Eukaryota</taxon>
        <taxon>Metazoa</taxon>
        <taxon>Ecdysozoa</taxon>
        <taxon>Nematoda</taxon>
        <taxon>Chromadorea</taxon>
        <taxon>Rhabditida</taxon>
        <taxon>Tylenchina</taxon>
        <taxon>Panagrolaimomorpha</taxon>
        <taxon>Strongyloidoidea</taxon>
        <taxon>Steinernematidae</taxon>
        <taxon>Steinernema</taxon>
    </lineage>
</organism>
<comment type="similarity">
    <text evidence="2">Belongs to the CWC22 family.</text>
</comment>
<evidence type="ECO:0000256" key="3">
    <source>
        <dbReference type="ARBA" id="ARBA00022664"/>
    </source>
</evidence>
<dbReference type="Pfam" id="PF02847">
    <property type="entry name" value="MA3"/>
    <property type="match status" value="1"/>
</dbReference>
<sequence length="843" mass="98226">MSSPDSQGSPDRCERKRSANEPHAEAPAEKKEASMDAPAEKKKAPAVVEKKEPVDLLRSRAGGAYIPPAKLRMMQEQLSDKNSEQYQRMNWERLKKKIHGQVNKVNIGNLVNIVRELLQENIIRGKGLLVRSIIQAQAFSPTFSHVYAALVAVINSKFPKIGELLVKRLVIQFKRAFRFNNKIIAVTVSKFLAHLVNQQVTHEILALEILIVLLENPTSDSIEVAIAFLKECGAKLSDISPKGLNSVFDRLRSILNEADIDNRVQYMIESIFHIRKDKFRAYPALIEELDLIDEEDQVTHVVNLEDSQDPENGLNVFKFDPDFEENEANYDEVRKQIIGSGGETSSEDEDGDEDVDDEEAGDEQLAETAQTQTIIDNTEQHMVAFRRRVYLSIQSSLDFQEAAHKLLKNHYKEGLERELCYMIVDCCAQERTYNRFFGLLAERFCRLKKEFQECFENSFRETYEIIHRFDITKLRNVVRLFSHLLATDAINWTVLSGVKMTEDDMTSASRVFVKQMFQELSEAWGVAKLFQRVSDPTMQEAFEGLFPRDNPKNTRFAINFFTLIGLGGLTVDLREHLKKVKKRELKLKEKEESSSSSSSESSSSDSDSDSDSDSSDSSDSDSSSSDSSSASSDSDTDSEAERTSAPPKKKTEERQSKDNRDSDDVARRRNHRNDRDEEAKRDRNLEEKDRRDRSSRNRRDRDGSRERKRHQDSDNERRKKRNEDFDNERRKKRHEDSDNKRRKKRHEDSDNERRKKCNEGSDDERRGKRNEERDRDRERDGGHRRGRGEDRDRRYDRGEEREKKRRHDRDEDENNSKRRRDDSDDDRDSRRRRDRSRDRRNRR</sequence>
<dbReference type="FunFam" id="1.25.40.180:FF:000004">
    <property type="entry name" value="pre-mRNA-splicing factor CWC22 homolog"/>
    <property type="match status" value="1"/>
</dbReference>
<evidence type="ECO:0000256" key="4">
    <source>
        <dbReference type="ARBA" id="ARBA00023187"/>
    </source>
</evidence>
<accession>A0AA39LP29</accession>
<protein>
    <recommendedName>
        <fullName evidence="6">Lethal protein 858</fullName>
    </recommendedName>
    <alternativeName>
        <fullName evidence="7">Nucampholin</fullName>
    </alternativeName>
</protein>
<feature type="compositionally biased region" description="Acidic residues" evidence="8">
    <location>
        <begin position="345"/>
        <end position="365"/>
    </location>
</feature>
<comment type="subcellular location">
    <subcellularLocation>
        <location evidence="1">Nucleus speckle</location>
    </subcellularLocation>
</comment>
<keyword evidence="4" id="KW-0508">mRNA splicing</keyword>
<dbReference type="SMART" id="SM00543">
    <property type="entry name" value="MIF4G"/>
    <property type="match status" value="1"/>
</dbReference>
<name>A0AA39LP29_9BILA</name>
<dbReference type="GO" id="GO:0000398">
    <property type="term" value="P:mRNA splicing, via spliceosome"/>
    <property type="evidence" value="ECO:0007669"/>
    <property type="project" value="TreeGrafter"/>
</dbReference>
<feature type="compositionally biased region" description="Low complexity" evidence="8">
    <location>
        <begin position="594"/>
        <end position="605"/>
    </location>
</feature>
<feature type="region of interest" description="Disordered" evidence="8">
    <location>
        <begin position="338"/>
        <end position="373"/>
    </location>
</feature>
<dbReference type="Pfam" id="PF02854">
    <property type="entry name" value="MIF4G"/>
    <property type="match status" value="1"/>
</dbReference>
<dbReference type="PANTHER" id="PTHR18034:SF3">
    <property type="entry name" value="PRE-MRNA-SPLICING FACTOR CWC22 HOMOLOG"/>
    <property type="match status" value="1"/>
</dbReference>
<keyword evidence="5" id="KW-0539">Nucleus</keyword>
<dbReference type="GO" id="GO:0071013">
    <property type="term" value="C:catalytic step 2 spliceosome"/>
    <property type="evidence" value="ECO:0007669"/>
    <property type="project" value="TreeGrafter"/>
</dbReference>
<evidence type="ECO:0000256" key="8">
    <source>
        <dbReference type="SAM" id="MobiDB-lite"/>
    </source>
</evidence>
<feature type="compositionally biased region" description="Acidic residues" evidence="8">
    <location>
        <begin position="606"/>
        <end position="619"/>
    </location>
</feature>
<evidence type="ECO:0000256" key="1">
    <source>
        <dbReference type="ARBA" id="ARBA00004324"/>
    </source>
</evidence>